<gene>
    <name evidence="1" type="ORF">BWQ96_07533</name>
</gene>
<evidence type="ECO:0000313" key="2">
    <source>
        <dbReference type="Proteomes" id="UP000247409"/>
    </source>
</evidence>
<name>A0A2V3IKY5_9FLOR</name>
<comment type="caution">
    <text evidence="1">The sequence shown here is derived from an EMBL/GenBank/DDBJ whole genome shotgun (WGS) entry which is preliminary data.</text>
</comment>
<sequence>MASPVSLVSNEYLQPDLREHERQHFIGTANMLDPVSMDTGGHLNSHLPAADFYG</sequence>
<accession>A0A2V3IKY5</accession>
<protein>
    <submittedName>
        <fullName evidence="1">Uncharacterized protein</fullName>
    </submittedName>
</protein>
<reference evidence="1 2" key="1">
    <citation type="journal article" date="2018" name="Mol. Biol. Evol.">
        <title>Analysis of the draft genome of the red seaweed Gracilariopsis chorda provides insights into genome size evolution in Rhodophyta.</title>
        <authorList>
            <person name="Lee J."/>
            <person name="Yang E.C."/>
            <person name="Graf L."/>
            <person name="Yang J.H."/>
            <person name="Qiu H."/>
            <person name="Zel Zion U."/>
            <person name="Chan C.X."/>
            <person name="Stephens T.G."/>
            <person name="Weber A.P.M."/>
            <person name="Boo G.H."/>
            <person name="Boo S.M."/>
            <person name="Kim K.M."/>
            <person name="Shin Y."/>
            <person name="Jung M."/>
            <person name="Lee S.J."/>
            <person name="Yim H.S."/>
            <person name="Lee J.H."/>
            <person name="Bhattacharya D."/>
            <person name="Yoon H.S."/>
        </authorList>
    </citation>
    <scope>NUCLEOTIDE SEQUENCE [LARGE SCALE GENOMIC DNA]</scope>
    <source>
        <strain evidence="1 2">SKKU-2015</strain>
        <tissue evidence="1">Whole body</tissue>
    </source>
</reference>
<dbReference type="Proteomes" id="UP000247409">
    <property type="component" value="Unassembled WGS sequence"/>
</dbReference>
<dbReference type="AlphaFoldDB" id="A0A2V3IKY5"/>
<keyword evidence="2" id="KW-1185">Reference proteome</keyword>
<evidence type="ECO:0000313" key="1">
    <source>
        <dbReference type="EMBL" id="PXF42718.1"/>
    </source>
</evidence>
<organism evidence="1 2">
    <name type="scientific">Gracilariopsis chorda</name>
    <dbReference type="NCBI Taxonomy" id="448386"/>
    <lineage>
        <taxon>Eukaryota</taxon>
        <taxon>Rhodophyta</taxon>
        <taxon>Florideophyceae</taxon>
        <taxon>Rhodymeniophycidae</taxon>
        <taxon>Gracilariales</taxon>
        <taxon>Gracilariaceae</taxon>
        <taxon>Gracilariopsis</taxon>
    </lineage>
</organism>
<proteinExistence type="predicted"/>
<dbReference type="EMBL" id="NBIV01000152">
    <property type="protein sequence ID" value="PXF42718.1"/>
    <property type="molecule type" value="Genomic_DNA"/>
</dbReference>